<reference evidence="2" key="1">
    <citation type="journal article" date="2014" name="Front. Microbiol.">
        <title>High frequency of phylogenetically diverse reductive dehalogenase-homologous genes in deep subseafloor sedimentary metagenomes.</title>
        <authorList>
            <person name="Kawai M."/>
            <person name="Futagami T."/>
            <person name="Toyoda A."/>
            <person name="Takaki Y."/>
            <person name="Nishi S."/>
            <person name="Hori S."/>
            <person name="Arai W."/>
            <person name="Tsubouchi T."/>
            <person name="Morono Y."/>
            <person name="Uchiyama I."/>
            <person name="Ito T."/>
            <person name="Fujiyama A."/>
            <person name="Inagaki F."/>
            <person name="Takami H."/>
        </authorList>
    </citation>
    <scope>NUCLEOTIDE SEQUENCE</scope>
    <source>
        <strain evidence="2">Expedition CK06-06</strain>
    </source>
</reference>
<keyword evidence="1" id="KW-1133">Transmembrane helix</keyword>
<dbReference type="AlphaFoldDB" id="X1KY98"/>
<feature type="non-terminal residue" evidence="2">
    <location>
        <position position="54"/>
    </location>
</feature>
<keyword evidence="1" id="KW-0472">Membrane</keyword>
<sequence>MRLLKIITEFLKLKVVEISCFLFKALIIIIIVSGGTSIISFVLGCVVVNVFRHN</sequence>
<organism evidence="2">
    <name type="scientific">marine sediment metagenome</name>
    <dbReference type="NCBI Taxonomy" id="412755"/>
    <lineage>
        <taxon>unclassified sequences</taxon>
        <taxon>metagenomes</taxon>
        <taxon>ecological metagenomes</taxon>
    </lineage>
</organism>
<gene>
    <name evidence="2" type="ORF">S03H2_72224</name>
</gene>
<keyword evidence="1" id="KW-0812">Transmembrane</keyword>
<feature type="transmembrane region" description="Helical" evidence="1">
    <location>
        <begin position="21"/>
        <end position="51"/>
    </location>
</feature>
<proteinExistence type="predicted"/>
<protein>
    <submittedName>
        <fullName evidence="2">Uncharacterized protein</fullName>
    </submittedName>
</protein>
<name>X1KY98_9ZZZZ</name>
<dbReference type="EMBL" id="BARU01048713">
    <property type="protein sequence ID" value="GAH98595.1"/>
    <property type="molecule type" value="Genomic_DNA"/>
</dbReference>
<evidence type="ECO:0000256" key="1">
    <source>
        <dbReference type="SAM" id="Phobius"/>
    </source>
</evidence>
<comment type="caution">
    <text evidence="2">The sequence shown here is derived from an EMBL/GenBank/DDBJ whole genome shotgun (WGS) entry which is preliminary data.</text>
</comment>
<evidence type="ECO:0000313" key="2">
    <source>
        <dbReference type="EMBL" id="GAH98595.1"/>
    </source>
</evidence>
<accession>X1KY98</accession>